<keyword evidence="2" id="KW-0812">Transmembrane</keyword>
<gene>
    <name evidence="3" type="ORF">G7081_05425</name>
</gene>
<feature type="region of interest" description="Disordered" evidence="1">
    <location>
        <begin position="208"/>
        <end position="239"/>
    </location>
</feature>
<sequence>MDKLTKIKNELQTIYNNITGGISDKKANFSPRMKESRHHFWQSLKERKEIVAITLLSIVLLALIMIVAIPRTKASIITKETNSLVGRNYQESNHVELIPYNKIEKAIVNNDSITVAIIDQHDENYDVLESVLNDEEKAVKFDGTVYLYPLVNEKDRVRSFFKIKDGITLIHFEDQKETARKVLSKKKDIEKNTFDYFKSMSMGKPAMTADELANEKLKEDQEAKGLTPDGEPKKTGEVIDELKDVII</sequence>
<dbReference type="KEGG" id="vah:G7081_05425"/>
<reference evidence="3 4" key="1">
    <citation type="submission" date="2020-03" db="EMBL/GenBank/DDBJ databases">
        <title>Vagococcus sp. nov., isolated from beetles.</title>
        <authorList>
            <person name="Hyun D.-W."/>
            <person name="Bae J.-W."/>
        </authorList>
    </citation>
    <scope>NUCLEOTIDE SEQUENCE [LARGE SCALE GENOMIC DNA]</scope>
    <source>
        <strain evidence="3 4">HDW17A</strain>
    </source>
</reference>
<keyword evidence="2" id="KW-1133">Transmembrane helix</keyword>
<evidence type="ECO:0000256" key="1">
    <source>
        <dbReference type="SAM" id="MobiDB-lite"/>
    </source>
</evidence>
<dbReference type="Proteomes" id="UP000500890">
    <property type="component" value="Chromosome"/>
</dbReference>
<name>A0A6G8ANQ1_9ENTE</name>
<feature type="transmembrane region" description="Helical" evidence="2">
    <location>
        <begin position="50"/>
        <end position="69"/>
    </location>
</feature>
<feature type="compositionally biased region" description="Basic and acidic residues" evidence="1">
    <location>
        <begin position="213"/>
        <end position="223"/>
    </location>
</feature>
<evidence type="ECO:0000256" key="2">
    <source>
        <dbReference type="SAM" id="Phobius"/>
    </source>
</evidence>
<dbReference type="EMBL" id="CP049886">
    <property type="protein sequence ID" value="QIL46553.1"/>
    <property type="molecule type" value="Genomic_DNA"/>
</dbReference>
<protein>
    <submittedName>
        <fullName evidence="3">Uncharacterized protein</fullName>
    </submittedName>
</protein>
<accession>A0A6G8ANQ1</accession>
<organism evidence="3 4">
    <name type="scientific">Vagococcus coleopterorum</name>
    <dbReference type="NCBI Taxonomy" id="2714946"/>
    <lineage>
        <taxon>Bacteria</taxon>
        <taxon>Bacillati</taxon>
        <taxon>Bacillota</taxon>
        <taxon>Bacilli</taxon>
        <taxon>Lactobacillales</taxon>
        <taxon>Enterococcaceae</taxon>
        <taxon>Vagococcus</taxon>
    </lineage>
</organism>
<evidence type="ECO:0000313" key="3">
    <source>
        <dbReference type="EMBL" id="QIL46553.1"/>
    </source>
</evidence>
<evidence type="ECO:0000313" key="4">
    <source>
        <dbReference type="Proteomes" id="UP000500890"/>
    </source>
</evidence>
<dbReference type="AlphaFoldDB" id="A0A6G8ANQ1"/>
<dbReference type="RefSeq" id="WP_166007941.1">
    <property type="nucleotide sequence ID" value="NZ_CP049886.1"/>
</dbReference>
<keyword evidence="4" id="KW-1185">Reference proteome</keyword>
<keyword evidence="2" id="KW-0472">Membrane</keyword>
<feature type="compositionally biased region" description="Basic and acidic residues" evidence="1">
    <location>
        <begin position="230"/>
        <end position="239"/>
    </location>
</feature>
<proteinExistence type="predicted"/>